<dbReference type="Gene3D" id="1.10.630.10">
    <property type="entry name" value="Cytochrome P450"/>
    <property type="match status" value="1"/>
</dbReference>
<dbReference type="PRINTS" id="PR00385">
    <property type="entry name" value="P450"/>
</dbReference>
<dbReference type="InterPro" id="IPR002401">
    <property type="entry name" value="Cyt_P450_E_grp-I"/>
</dbReference>
<dbReference type="Proteomes" id="UP001196413">
    <property type="component" value="Unassembled WGS sequence"/>
</dbReference>
<dbReference type="GO" id="GO:0016712">
    <property type="term" value="F:oxidoreductase activity, acting on paired donors, with incorporation or reduction of molecular oxygen, reduced flavin or flavoprotein as one donor, and incorporation of one atom of oxygen"/>
    <property type="evidence" value="ECO:0007669"/>
    <property type="project" value="TreeGrafter"/>
</dbReference>
<dbReference type="EMBL" id="JAHQIW010002644">
    <property type="protein sequence ID" value="KAJ1355938.1"/>
    <property type="molecule type" value="Genomic_DNA"/>
</dbReference>
<evidence type="ECO:0000256" key="2">
    <source>
        <dbReference type="ARBA" id="ARBA00010617"/>
    </source>
</evidence>
<keyword evidence="4 8" id="KW-0560">Oxidoreductase</keyword>
<dbReference type="AlphaFoldDB" id="A0AAD5MGU2"/>
<keyword evidence="9" id="KW-0732">Signal</keyword>
<feature type="chain" id="PRO_5042200429" description="Cytochrome P450" evidence="9">
    <location>
        <begin position="18"/>
        <end position="511"/>
    </location>
</feature>
<dbReference type="PROSITE" id="PS00086">
    <property type="entry name" value="CYTOCHROME_P450"/>
    <property type="match status" value="1"/>
</dbReference>
<evidence type="ECO:0000256" key="3">
    <source>
        <dbReference type="ARBA" id="ARBA00022723"/>
    </source>
</evidence>
<dbReference type="GO" id="GO:0020037">
    <property type="term" value="F:heme binding"/>
    <property type="evidence" value="ECO:0007669"/>
    <property type="project" value="InterPro"/>
</dbReference>
<evidence type="ECO:0000313" key="10">
    <source>
        <dbReference type="EMBL" id="KAJ1355938.1"/>
    </source>
</evidence>
<sequence length="511" mass="59224">MITESLILLAIVYIVNELYWKRKHLPPGPTPLPFIGNLHVLTRHEPGYSAFKMWRKQYGPIYTYWIGSHPFVILSDYKTKKDTYAKGGESYAGKFHFSRVLTEAFRGGHYGILDPVGPMWRDHRRISLLCSIVIYSARSFCLLILAEVEAMSRTLHTMKGEEIAIKVCFSNEQNCQNVFDVRIESVINQLLFGYRFEGEISKPASFLMFTYPLLRMLPYFKGMWKELMIRRDAFFSFFDRQIVAHQKKIDFKTEEFSDYVEAYLKEKRRREETATMNRLATNNCEICALWVICSTICTFNAICASRVEVQPDYSLFSLDQVLVKKKMHRELDREIGSGRLITMSDKNNLPYTCAVINEIQRLANLLPLNMLRETLSPVQVGKWSLPAHTGVIAQVSDVLYDDEIFPSPLSFDPNRFIDTQGKLKKVEDFIPFSMGKRQCLGEGSARMELFLFIANLSIDLRENFAMIRSLKELVRSDLAQLLKLPNQGVPHLITCECWWRGLKRRLAHRLA</sequence>
<evidence type="ECO:0000313" key="11">
    <source>
        <dbReference type="Proteomes" id="UP001196413"/>
    </source>
</evidence>
<dbReference type="FunFam" id="1.10.630.10:FF:000036">
    <property type="entry name" value="CYtochrome P450 family"/>
    <property type="match status" value="1"/>
</dbReference>
<dbReference type="GO" id="GO:0005506">
    <property type="term" value="F:iron ion binding"/>
    <property type="evidence" value="ECO:0007669"/>
    <property type="project" value="InterPro"/>
</dbReference>
<keyword evidence="6 8" id="KW-0503">Monooxygenase</keyword>
<evidence type="ECO:0000256" key="8">
    <source>
        <dbReference type="RuleBase" id="RU000461"/>
    </source>
</evidence>
<evidence type="ECO:0000256" key="6">
    <source>
        <dbReference type="ARBA" id="ARBA00023033"/>
    </source>
</evidence>
<keyword evidence="7 8" id="KW-0349">Heme</keyword>
<evidence type="ECO:0000256" key="4">
    <source>
        <dbReference type="ARBA" id="ARBA00023002"/>
    </source>
</evidence>
<dbReference type="InterPro" id="IPR036396">
    <property type="entry name" value="Cyt_P450_sf"/>
</dbReference>
<dbReference type="PRINTS" id="PR00463">
    <property type="entry name" value="EP450I"/>
</dbReference>
<evidence type="ECO:0000256" key="5">
    <source>
        <dbReference type="ARBA" id="ARBA00023004"/>
    </source>
</evidence>
<name>A0AAD5MGU2_PARTN</name>
<evidence type="ECO:0000256" key="1">
    <source>
        <dbReference type="ARBA" id="ARBA00001971"/>
    </source>
</evidence>
<organism evidence="10 11">
    <name type="scientific">Parelaphostrongylus tenuis</name>
    <name type="common">Meningeal worm</name>
    <dbReference type="NCBI Taxonomy" id="148309"/>
    <lineage>
        <taxon>Eukaryota</taxon>
        <taxon>Metazoa</taxon>
        <taxon>Ecdysozoa</taxon>
        <taxon>Nematoda</taxon>
        <taxon>Chromadorea</taxon>
        <taxon>Rhabditida</taxon>
        <taxon>Rhabditina</taxon>
        <taxon>Rhabditomorpha</taxon>
        <taxon>Strongyloidea</taxon>
        <taxon>Metastrongylidae</taxon>
        <taxon>Parelaphostrongylus</taxon>
    </lineage>
</organism>
<dbReference type="Pfam" id="PF00067">
    <property type="entry name" value="p450"/>
    <property type="match status" value="2"/>
</dbReference>
<keyword evidence="11" id="KW-1185">Reference proteome</keyword>
<dbReference type="PANTHER" id="PTHR24300:SF375">
    <property type="entry name" value="CYTOCHROME P450 FAMILY"/>
    <property type="match status" value="1"/>
</dbReference>
<dbReference type="GO" id="GO:0006082">
    <property type="term" value="P:organic acid metabolic process"/>
    <property type="evidence" value="ECO:0007669"/>
    <property type="project" value="TreeGrafter"/>
</dbReference>
<dbReference type="SUPFAM" id="SSF48264">
    <property type="entry name" value="Cytochrome P450"/>
    <property type="match status" value="1"/>
</dbReference>
<dbReference type="GO" id="GO:0005737">
    <property type="term" value="C:cytoplasm"/>
    <property type="evidence" value="ECO:0007669"/>
    <property type="project" value="TreeGrafter"/>
</dbReference>
<proteinExistence type="inferred from homology"/>
<comment type="caution">
    <text evidence="10">The sequence shown here is derived from an EMBL/GenBank/DDBJ whole genome shotgun (WGS) entry which is preliminary data.</text>
</comment>
<gene>
    <name evidence="10" type="ORF">KIN20_013534</name>
</gene>
<dbReference type="GO" id="GO:0006805">
    <property type="term" value="P:xenobiotic metabolic process"/>
    <property type="evidence" value="ECO:0007669"/>
    <property type="project" value="TreeGrafter"/>
</dbReference>
<feature type="signal peptide" evidence="9">
    <location>
        <begin position="1"/>
        <end position="17"/>
    </location>
</feature>
<keyword evidence="3 7" id="KW-0479">Metal-binding</keyword>
<accession>A0AAD5MGU2</accession>
<dbReference type="InterPro" id="IPR050182">
    <property type="entry name" value="Cytochrome_P450_fam2"/>
</dbReference>
<dbReference type="InterPro" id="IPR017972">
    <property type="entry name" value="Cyt_P450_CS"/>
</dbReference>
<dbReference type="PANTHER" id="PTHR24300">
    <property type="entry name" value="CYTOCHROME P450 508A4-RELATED"/>
    <property type="match status" value="1"/>
</dbReference>
<evidence type="ECO:0000256" key="9">
    <source>
        <dbReference type="SAM" id="SignalP"/>
    </source>
</evidence>
<evidence type="ECO:0000256" key="7">
    <source>
        <dbReference type="PIRSR" id="PIRSR602401-1"/>
    </source>
</evidence>
<comment type="similarity">
    <text evidence="2 8">Belongs to the cytochrome P450 family.</text>
</comment>
<protein>
    <recommendedName>
        <fullName evidence="12">Cytochrome P450</fullName>
    </recommendedName>
</protein>
<feature type="binding site" description="axial binding residue" evidence="7">
    <location>
        <position position="439"/>
    </location>
    <ligand>
        <name>heme</name>
        <dbReference type="ChEBI" id="CHEBI:30413"/>
    </ligand>
    <ligandPart>
        <name>Fe</name>
        <dbReference type="ChEBI" id="CHEBI:18248"/>
    </ligandPart>
</feature>
<comment type="cofactor">
    <cofactor evidence="1 7">
        <name>heme</name>
        <dbReference type="ChEBI" id="CHEBI:30413"/>
    </cofactor>
</comment>
<reference evidence="10" key="1">
    <citation type="submission" date="2021-06" db="EMBL/GenBank/DDBJ databases">
        <title>Parelaphostrongylus tenuis whole genome reference sequence.</title>
        <authorList>
            <person name="Garwood T.J."/>
            <person name="Larsen P.A."/>
            <person name="Fountain-Jones N.M."/>
            <person name="Garbe J.R."/>
            <person name="Macchietto M.G."/>
            <person name="Kania S.A."/>
            <person name="Gerhold R.W."/>
            <person name="Richards J.E."/>
            <person name="Wolf T.M."/>
        </authorList>
    </citation>
    <scope>NUCLEOTIDE SEQUENCE</scope>
    <source>
        <strain evidence="10">MNPRO001-30</strain>
        <tissue evidence="10">Meninges</tissue>
    </source>
</reference>
<dbReference type="InterPro" id="IPR001128">
    <property type="entry name" value="Cyt_P450"/>
</dbReference>
<keyword evidence="5 7" id="KW-0408">Iron</keyword>
<evidence type="ECO:0008006" key="12">
    <source>
        <dbReference type="Google" id="ProtNLM"/>
    </source>
</evidence>